<dbReference type="Gene3D" id="2.40.128.130">
    <property type="entry name" value="Autotransporter beta-domain"/>
    <property type="match status" value="1"/>
</dbReference>
<dbReference type="InterPro" id="IPR005546">
    <property type="entry name" value="Autotransporte_beta"/>
</dbReference>
<dbReference type="SMART" id="SM00710">
    <property type="entry name" value="PbH1"/>
    <property type="match status" value="4"/>
</dbReference>
<dbReference type="PRINTS" id="PR01484">
    <property type="entry name" value="PRTACTNFAMLY"/>
</dbReference>
<dbReference type="SUPFAM" id="SSF103515">
    <property type="entry name" value="Autotransporter"/>
    <property type="match status" value="1"/>
</dbReference>
<keyword evidence="3" id="KW-1185">Reference proteome</keyword>
<dbReference type="GO" id="GO:0019867">
    <property type="term" value="C:outer membrane"/>
    <property type="evidence" value="ECO:0007669"/>
    <property type="project" value="InterPro"/>
</dbReference>
<dbReference type="KEGG" id="cti:RALTA_B1798"/>
<dbReference type="AlphaFoldDB" id="B3RBV8"/>
<dbReference type="InterPro" id="IPR006626">
    <property type="entry name" value="PbH1"/>
</dbReference>
<evidence type="ECO:0000313" key="2">
    <source>
        <dbReference type="EMBL" id="CAQ72383.1"/>
    </source>
</evidence>
<name>B3RBV8_CUPTR</name>
<reference evidence="2 3" key="1">
    <citation type="journal article" date="2008" name="Genome Res.">
        <title>Genome sequence of the beta-rhizobium Cupriavidus taiwanensis and comparative genomics of rhizobia.</title>
        <authorList>
            <person name="Amadou C."/>
            <person name="Pascal G."/>
            <person name="Mangenot S."/>
            <person name="Glew M."/>
            <person name="Bontemps C."/>
            <person name="Capela D."/>
            <person name="Carrere S."/>
            <person name="Cruveiller S."/>
            <person name="Dossat C."/>
            <person name="Lajus A."/>
            <person name="Marchetti M."/>
            <person name="Poinsot V."/>
            <person name="Rouy Z."/>
            <person name="Servin B."/>
            <person name="Saad M."/>
            <person name="Schenowitz C."/>
            <person name="Barbe V."/>
            <person name="Batut J."/>
            <person name="Medigue C."/>
            <person name="Masson-Boivin C."/>
        </authorList>
    </citation>
    <scope>NUCLEOTIDE SEQUENCE [LARGE SCALE GENOMIC DNA]</scope>
    <source>
        <strain evidence="3">DSM 17343 / BCRC 17206 / CCUG 44338 / CIP 107171 / LMG 19424 / R1</strain>
    </source>
</reference>
<dbReference type="EMBL" id="CU633750">
    <property type="protein sequence ID" value="CAQ72383.1"/>
    <property type="molecule type" value="Genomic_DNA"/>
</dbReference>
<dbReference type="Pfam" id="PF03797">
    <property type="entry name" value="Autotransporter"/>
    <property type="match status" value="1"/>
</dbReference>
<dbReference type="InterPro" id="IPR011050">
    <property type="entry name" value="Pectin_lyase_fold/virulence"/>
</dbReference>
<dbReference type="NCBIfam" id="TIGR01414">
    <property type="entry name" value="autotrans_barl"/>
    <property type="match status" value="1"/>
</dbReference>
<accession>B3RBV8</accession>
<protein>
    <submittedName>
        <fullName evidence="2">Autoporter protein, type V secretion system</fullName>
    </submittedName>
</protein>
<dbReference type="PANTHER" id="PTHR35037">
    <property type="entry name" value="C-TERMINAL REGION OF AIDA-LIKE PROTEIN"/>
    <property type="match status" value="1"/>
</dbReference>
<sequence length="960" mass="97725">MLLKTQNKKTPLGDSNLARHLVYASLLAASAFHCKAYSACVTTTGPGDPYNPASGESVSCSSTAPNPDPQRIDAVAGASNVSVSVAQGAALNVAGADAVRLRNTSTLTNAGQTSAAAGFAGVSLAGNGNTLTNAGTITGGTGVLGGGSGNAVVNRGTITGTAGAGVSLTGGDSSLVNSGSIAGSGATAVQFGAGADSFTMEGGTIQGAVSQGDGVNRAVISGGTITGAVTQGNMPDDFRMTGGQIGSLAQGDARDTFFMSGGTIVGAFEDGDVATMTGGTIGRVDMKLDNNIFDMSGGTIRGNLVAGFGNDTIRLSDGVIGGNISVSGGTDSLTITGGRLEGSALMSFGSDTLTWDGGGTVLGRIDMGPDSDTATLRNLGAAQLAPTASFDGGLGTDTLTLDNTQAGGVARFVNWESVALQRGSGLSMDGDLVLGDSGTGTGVLTLDATSTLKAVPGTVASIRAMTAGQLASVTNAGTIDLTGGSAANRLTIAGNYTGNGGTLKVDAVLAGDGAAADRLIVSQGRIGGQSLLSVNNLGGAGAATVTDGIMVVQATNGATSDAAAFSMPQTVKAGPYQYFLYKGGVSAGSQENWYLRSTVPVVPPPTAPADPQQPAPQQAPGAPVVLPPAIVLAQPQQTPMEVPIYRPEVAVQGAVVATSRQLAITTLDTFHQRQGEQSLLTGKGRWTGSWGRVFGETIDNRYSGGAAPQLDGHIAGFQLGQDLYTWQRDNQHQDRIGLLASYARAKGDVRGFTLAQSGALSGSLDIDGYSLGAYWTHIGPTNWYTDAVALVTWLSADMKSRDGMDRSTRGTATTLSLEGGYPLPLGSRLTLEPQAQLIAQYMSMNGFNDGVAQVSFSESNAYVGRLGLRLKSTFESGGRLVEPYLRANLWREFSGTDQTVYDGGAAVPTRFGSTSLQFGLGVAARVQERVSLYAEVDYLTDVSGDYRQGWTGNLGMRIRW</sequence>
<dbReference type="eggNOG" id="COG3468">
    <property type="taxonomic scope" value="Bacteria"/>
</dbReference>
<dbReference type="InterPro" id="IPR043990">
    <property type="entry name" value="AC_1"/>
</dbReference>
<proteinExistence type="predicted"/>
<dbReference type="InterPro" id="IPR006315">
    <property type="entry name" value="OM_autotransptr_brl_dom"/>
</dbReference>
<dbReference type="CDD" id="cd01344">
    <property type="entry name" value="PL2_Passenger_AT"/>
    <property type="match status" value="1"/>
</dbReference>
<dbReference type="InterPro" id="IPR012332">
    <property type="entry name" value="Autotransporter_pectin_lyase_C"/>
</dbReference>
<dbReference type="Proteomes" id="UP000001692">
    <property type="component" value="Chromosome 2"/>
</dbReference>
<dbReference type="InterPro" id="IPR036709">
    <property type="entry name" value="Autotransporte_beta_dom_sf"/>
</dbReference>
<dbReference type="Pfam" id="PF18883">
    <property type="entry name" value="AC_1"/>
    <property type="match status" value="1"/>
</dbReference>
<dbReference type="InterPro" id="IPR003991">
    <property type="entry name" value="Pertactin_virulence_factor"/>
</dbReference>
<dbReference type="SMART" id="SM00869">
    <property type="entry name" value="Autotransporter"/>
    <property type="match status" value="1"/>
</dbReference>
<dbReference type="HOGENOM" id="CLU_003455_1_0_4"/>
<gene>
    <name evidence="2" type="ordered locus">RALTA_B1798</name>
</gene>
<feature type="domain" description="Autotransporter" evidence="1">
    <location>
        <begin position="682"/>
        <end position="960"/>
    </location>
</feature>
<evidence type="ECO:0000259" key="1">
    <source>
        <dbReference type="PROSITE" id="PS51208"/>
    </source>
</evidence>
<evidence type="ECO:0000313" key="3">
    <source>
        <dbReference type="Proteomes" id="UP000001692"/>
    </source>
</evidence>
<dbReference type="SUPFAM" id="SSF51126">
    <property type="entry name" value="Pectin lyase-like"/>
    <property type="match status" value="1"/>
</dbReference>
<dbReference type="PANTHER" id="PTHR35037:SF3">
    <property type="entry name" value="C-TERMINAL REGION OF AIDA-LIKE PROTEIN"/>
    <property type="match status" value="1"/>
</dbReference>
<dbReference type="PROSITE" id="PS51208">
    <property type="entry name" value="AUTOTRANSPORTER"/>
    <property type="match status" value="1"/>
</dbReference>
<dbReference type="InterPro" id="IPR051551">
    <property type="entry name" value="Autotransporter_adhesion"/>
</dbReference>
<dbReference type="Gene3D" id="2.160.20.20">
    <property type="match status" value="1"/>
</dbReference>
<organism evidence="2 3">
    <name type="scientific">Cupriavidus taiwanensis (strain DSM 17343 / BCRC 17206 / CCUG 44338 / CIP 107171 / LMG 19424 / R1)</name>
    <name type="common">Ralstonia taiwanensis (strain LMG 19424)</name>
    <dbReference type="NCBI Taxonomy" id="977880"/>
    <lineage>
        <taxon>Bacteria</taxon>
        <taxon>Pseudomonadati</taxon>
        <taxon>Pseudomonadota</taxon>
        <taxon>Betaproteobacteria</taxon>
        <taxon>Burkholderiales</taxon>
        <taxon>Burkholderiaceae</taxon>
        <taxon>Cupriavidus</taxon>
    </lineage>
</organism>